<gene>
    <name evidence="1" type="ORF">BBI15_15135</name>
</gene>
<evidence type="ECO:0000313" key="1">
    <source>
        <dbReference type="EMBL" id="ANU21417.1"/>
    </source>
</evidence>
<dbReference type="EMBL" id="CP016539">
    <property type="protein sequence ID" value="ANU21417.1"/>
    <property type="molecule type" value="Genomic_DNA"/>
</dbReference>
<dbReference type="OrthoDB" id="5518417at2"/>
<dbReference type="STRING" id="1038856.BBI15_15135"/>
<accession>A0A1C7EDE1</accession>
<reference evidence="1" key="1">
    <citation type="submission" date="2016-10" db="EMBL/GenBank/DDBJ databases">
        <authorList>
            <person name="See-Too W.S."/>
        </authorList>
    </citation>
    <scope>NUCLEOTIDE SEQUENCE [LARGE SCALE GENOMIC DNA]</scope>
    <source>
        <strain evidence="1">DSM 23997</strain>
    </source>
</reference>
<dbReference type="KEGG" id="ppla:BBI15_15135"/>
<dbReference type="AlphaFoldDB" id="A0A1C7EDE1"/>
<organism evidence="1 2">
    <name type="scientific">Planococcus plakortidis</name>
    <dbReference type="NCBI Taxonomy" id="1038856"/>
    <lineage>
        <taxon>Bacteria</taxon>
        <taxon>Bacillati</taxon>
        <taxon>Bacillota</taxon>
        <taxon>Bacilli</taxon>
        <taxon>Bacillales</taxon>
        <taxon>Caryophanaceae</taxon>
        <taxon>Planococcus</taxon>
    </lineage>
</organism>
<sequence length="292" mass="34202">MHIATCKLCNKESELQLSHIVPKFIGKWLKQTSAAGYMRNIVNPNIRIQDLPKEYLLCKSCELKFSVWEKRFVEEIFHPYQNDVKRKFEYKSWLKKFVVSLNWRIGISRFNRNFDANHDKYPILDNTLEEWRKFLNEETKEPGHAEHHILFIGMTNLDDFGKVATNGFNHFINMRILRSVDLATYIDSKNRLFIYTCIAGIAFVSQISPYRFEGWTNQTRIKKIGSTQTIQKNADFIFAEFISERMAIMNYLIEEKTSLKQGEIINNGVLNNLEKTLNSKSLGIMNKLGKPT</sequence>
<name>A0A1C7EDE1_9BACL</name>
<evidence type="ECO:0000313" key="2">
    <source>
        <dbReference type="Proteomes" id="UP000092650"/>
    </source>
</evidence>
<keyword evidence="2" id="KW-1185">Reference proteome</keyword>
<dbReference type="Proteomes" id="UP000092650">
    <property type="component" value="Chromosome"/>
</dbReference>
<protein>
    <recommendedName>
        <fullName evidence="3">HNH endonuclease</fullName>
    </recommendedName>
</protein>
<dbReference type="RefSeq" id="WP_068872248.1">
    <property type="nucleotide sequence ID" value="NZ_CP016539.2"/>
</dbReference>
<evidence type="ECO:0008006" key="3">
    <source>
        <dbReference type="Google" id="ProtNLM"/>
    </source>
</evidence>
<proteinExistence type="predicted"/>